<gene>
    <name evidence="3" type="ORF">TRFO_13879</name>
</gene>
<feature type="transmembrane region" description="Helical" evidence="2">
    <location>
        <begin position="310"/>
        <end position="331"/>
    </location>
</feature>
<evidence type="ECO:0000256" key="2">
    <source>
        <dbReference type="SAM" id="Phobius"/>
    </source>
</evidence>
<dbReference type="GeneID" id="94832214"/>
<keyword evidence="4" id="KW-1185">Reference proteome</keyword>
<sequence length="418" mass="48278">MIFFLFSYALARSCKVVVNAIYDHPTKVSYRVDEGERICINTTNPYLTVVFHNSVLSVRYFSKETTSPLSHELGNFLFPAEKGIIALNKKIGSVEITALVPGEISFSYFNFPQYCDKRYITTRAAEELDIKHSFGPYDSGYLCVWYPEKEYSLQTEVPATAPNKLEICKSAANCEAPIARNQQFTVIESNQFIRINFQEEEFWDDLHLTFAASSPSNYFQMSGAVAEEPGAFPVNIEKLDDVKPLDHHDDDDEEDEDLKRRIKNIDEDDDDKHHHKGDDHKKDQKEDHKHSKAELKKIAKKKRKARYNTFLKVLGIFIAIYIIGGIFILAFDIKITRKNRRFDDHSEERLLQDDQREDDNYPKMPFSMQQPGFPRSDPQVIVQQQQEAPVQGAYFPSVQQEQEPAAQQDNEQPVNNQF</sequence>
<feature type="region of interest" description="Disordered" evidence="1">
    <location>
        <begin position="343"/>
        <end position="418"/>
    </location>
</feature>
<evidence type="ECO:0000313" key="3">
    <source>
        <dbReference type="EMBL" id="OHT15715.1"/>
    </source>
</evidence>
<feature type="region of interest" description="Disordered" evidence="1">
    <location>
        <begin position="263"/>
        <end position="294"/>
    </location>
</feature>
<feature type="compositionally biased region" description="Basic and acidic residues" evidence="1">
    <location>
        <begin position="276"/>
        <end position="294"/>
    </location>
</feature>
<keyword evidence="2" id="KW-0472">Membrane</keyword>
<dbReference type="VEuPathDB" id="TrichDB:TRFO_13879"/>
<dbReference type="AlphaFoldDB" id="A0A1J4KWT8"/>
<comment type="caution">
    <text evidence="3">The sequence shown here is derived from an EMBL/GenBank/DDBJ whole genome shotgun (WGS) entry which is preliminary data.</text>
</comment>
<dbReference type="EMBL" id="MLAK01000197">
    <property type="protein sequence ID" value="OHT15715.1"/>
    <property type="molecule type" value="Genomic_DNA"/>
</dbReference>
<keyword evidence="2" id="KW-1133">Transmembrane helix</keyword>
<feature type="compositionally biased region" description="Polar residues" evidence="1">
    <location>
        <begin position="397"/>
        <end position="418"/>
    </location>
</feature>
<accession>A0A1J4KWT8</accession>
<dbReference type="RefSeq" id="XP_068368851.1">
    <property type="nucleotide sequence ID" value="XM_068497510.1"/>
</dbReference>
<name>A0A1J4KWT8_9EUKA</name>
<dbReference type="Proteomes" id="UP000179807">
    <property type="component" value="Unassembled WGS sequence"/>
</dbReference>
<keyword evidence="2" id="KW-0812">Transmembrane</keyword>
<feature type="compositionally biased region" description="Basic and acidic residues" evidence="1">
    <location>
        <begin position="343"/>
        <end position="361"/>
    </location>
</feature>
<organism evidence="3 4">
    <name type="scientific">Tritrichomonas foetus</name>
    <dbReference type="NCBI Taxonomy" id="1144522"/>
    <lineage>
        <taxon>Eukaryota</taxon>
        <taxon>Metamonada</taxon>
        <taxon>Parabasalia</taxon>
        <taxon>Tritrichomonadida</taxon>
        <taxon>Tritrichomonadidae</taxon>
        <taxon>Tritrichomonas</taxon>
    </lineage>
</organism>
<proteinExistence type="predicted"/>
<reference evidence="3" key="1">
    <citation type="submission" date="2016-10" db="EMBL/GenBank/DDBJ databases">
        <authorList>
            <person name="Benchimol M."/>
            <person name="Almeida L.G."/>
            <person name="Vasconcelos A.T."/>
            <person name="Perreira-Neves A."/>
            <person name="Rosa I.A."/>
            <person name="Tasca T."/>
            <person name="Bogo M.R."/>
            <person name="de Souza W."/>
        </authorList>
    </citation>
    <scope>NUCLEOTIDE SEQUENCE [LARGE SCALE GENOMIC DNA]</scope>
    <source>
        <strain evidence="3">K</strain>
    </source>
</reference>
<evidence type="ECO:0000313" key="4">
    <source>
        <dbReference type="Proteomes" id="UP000179807"/>
    </source>
</evidence>
<protein>
    <submittedName>
        <fullName evidence="3">Uncharacterized protein</fullName>
    </submittedName>
</protein>
<evidence type="ECO:0000256" key="1">
    <source>
        <dbReference type="SAM" id="MobiDB-lite"/>
    </source>
</evidence>